<dbReference type="KEGG" id="vg:80512789"/>
<proteinExistence type="predicted"/>
<name>A0A167R8T2_9VIRU</name>
<dbReference type="EMBL" id="KU877344">
    <property type="protein sequence ID" value="ANB50427.1"/>
    <property type="molecule type" value="Genomic_DNA"/>
</dbReference>
<organism evidence="1 2">
    <name type="scientific">Powai lake megavirus</name>
    <dbReference type="NCBI Taxonomy" id="1842663"/>
    <lineage>
        <taxon>Viruses</taxon>
        <taxon>Varidnaviria</taxon>
        <taxon>Bamfordvirae</taxon>
        <taxon>Nucleocytoviricota</taxon>
        <taxon>Megaviricetes</taxon>
        <taxon>Imitervirales</taxon>
        <taxon>Mimiviridae</taxon>
        <taxon>Megamimivirinae</taxon>
        <taxon>Megavirus</taxon>
        <taxon>Megavirus powaiense</taxon>
    </lineage>
</organism>
<reference evidence="1 2" key="1">
    <citation type="journal article" date="2016" name="Genome Announc.">
        <title>Complete Genome Sequence of a New Megavirus Family Member Isolated from an Inland Water Lake for the First Time in India.</title>
        <authorList>
            <person name="Chatterjee A."/>
            <person name="Ali F."/>
            <person name="Bange D."/>
            <person name="Kondabagil K."/>
        </authorList>
    </citation>
    <scope>NUCLEOTIDE SEQUENCE [LARGE SCALE GENOMIC DNA]</scope>
    <source>
        <strain evidence="1">1</strain>
    </source>
</reference>
<dbReference type="Proteomes" id="UP000241365">
    <property type="component" value="Segment"/>
</dbReference>
<dbReference type="RefSeq" id="YP_010776178.1">
    <property type="nucleotide sequence ID" value="NC_075034.1"/>
</dbReference>
<evidence type="ECO:0000313" key="1">
    <source>
        <dbReference type="EMBL" id="ANB50427.1"/>
    </source>
</evidence>
<accession>A0A167R8T2</accession>
<protein>
    <submittedName>
        <fullName evidence="1">Uncharacterized protein</fullName>
    </submittedName>
</protein>
<dbReference type="GeneID" id="80512789"/>
<keyword evidence="2" id="KW-1185">Reference proteome</keyword>
<sequence length="393" mass="46279">MYLSKILPYTTQDCQLKIKNFNYNNSDNTISNMYCPLFLINEMILAFGKKINVTYFEANIDMVKNIFINFDYEINKISGSKFQNDVLNSDLVFSFILDVNGNKIIIHVLCDSKINNIGYISALLHAINTFCHMFPYNYDNLILYICLDQNNRNINGEFNNINQNQQNLTKIFRKLKLTSQAFNVSGVTYRSRKCIILTKNQEIIKLMFHEMIHYIGLDHELTKILAPHTWNIINPGLNLSEAYTEYLSVLLNSAYQSIHLSSVININVYQLYQEFILLETYYSLALSHKIIKFYGYDCNNMDKFFSKNDFSEKLFCPILIWEYVIIRTKLLLNIDKFNWKSSQDLKITFVDISKIIKLTKINDSYIQKIKLCNYLQKNPSFSYNLIDIDWNYI</sequence>
<evidence type="ECO:0000313" key="2">
    <source>
        <dbReference type="Proteomes" id="UP000241365"/>
    </source>
</evidence>